<dbReference type="PROSITE" id="PS00854">
    <property type="entry name" value="PROTEASOME_BETA_1"/>
    <property type="match status" value="1"/>
</dbReference>
<evidence type="ECO:0000256" key="2">
    <source>
        <dbReference type="ARBA" id="ARBA00004123"/>
    </source>
</evidence>
<reference evidence="11 12" key="1">
    <citation type="submission" date="2014-03" db="EMBL/GenBank/DDBJ databases">
        <authorList>
            <person name="Sibley D."/>
            <person name="Venepally P."/>
            <person name="Karamycheva S."/>
            <person name="Hadjithomas M."/>
            <person name="Khan A."/>
            <person name="Brunk B."/>
            <person name="Roos D."/>
            <person name="Caler E."/>
            <person name="Lorenzi H."/>
        </authorList>
    </citation>
    <scope>NUCLEOTIDE SEQUENCE [LARGE SCALE GENOMIC DNA]</scope>
    <source>
        <strain evidence="12">p89</strain>
    </source>
</reference>
<evidence type="ECO:0000313" key="11">
    <source>
        <dbReference type="EMBL" id="KFG27975.1"/>
    </source>
</evidence>
<dbReference type="PRINTS" id="PR00141">
    <property type="entry name" value="PROTEASOME"/>
</dbReference>
<dbReference type="InterPro" id="IPR029055">
    <property type="entry name" value="Ntn_hydrolases_N"/>
</dbReference>
<dbReference type="GO" id="GO:0005839">
    <property type="term" value="C:proteasome core complex"/>
    <property type="evidence" value="ECO:0007669"/>
    <property type="project" value="InterPro"/>
</dbReference>
<organism evidence="11 12">
    <name type="scientific">Toxoplasma gondii p89</name>
    <dbReference type="NCBI Taxonomy" id="943119"/>
    <lineage>
        <taxon>Eukaryota</taxon>
        <taxon>Sar</taxon>
        <taxon>Alveolata</taxon>
        <taxon>Apicomplexa</taxon>
        <taxon>Conoidasida</taxon>
        <taxon>Coccidia</taxon>
        <taxon>Eucoccidiorida</taxon>
        <taxon>Eimeriorina</taxon>
        <taxon>Sarcocystidae</taxon>
        <taxon>Toxoplasma</taxon>
    </lineage>
</organism>
<dbReference type="CDD" id="cd03763">
    <property type="entry name" value="proteasome_beta_type_7"/>
    <property type="match status" value="1"/>
</dbReference>
<keyword evidence="9" id="KW-0539">Nucleus</keyword>
<proteinExistence type="predicted"/>
<comment type="caution">
    <text evidence="11">The sequence shown here is derived from an EMBL/GenBank/DDBJ whole genome shotgun (WGS) entry which is preliminary data.</text>
</comment>
<dbReference type="GO" id="GO:0005737">
    <property type="term" value="C:cytoplasm"/>
    <property type="evidence" value="ECO:0007669"/>
    <property type="project" value="TreeGrafter"/>
</dbReference>
<evidence type="ECO:0000313" key="12">
    <source>
        <dbReference type="Proteomes" id="UP000028828"/>
    </source>
</evidence>
<dbReference type="AlphaFoldDB" id="A0A086J757"/>
<evidence type="ECO:0000256" key="8">
    <source>
        <dbReference type="ARBA" id="ARBA00022942"/>
    </source>
</evidence>
<evidence type="ECO:0000256" key="10">
    <source>
        <dbReference type="PIRSR" id="PIRSR600243-1"/>
    </source>
</evidence>
<dbReference type="PANTHER" id="PTHR32194">
    <property type="entry name" value="METALLOPROTEASE TLDD"/>
    <property type="match status" value="1"/>
</dbReference>
<sequence>MPFPPFLVTSTCPIDPFRSSAPVCLPVFRVSAPCLLLASRTSKTLHSLPVPTVCVGLSVAVRSPSRCSAPDLPFYRFLRASTMDSISQLALQRGGYDFSNHQRNVRLLMEAAKRCPAVAGSPTPPGLPPARKTGTTICGVVCKDGVVLGADTRATEGTIVADKNCSKLHRIADNMYAAGAGTSADLDHMCDWLAVQVELHRLNTNAKPRVSMAVSVLSQELFKYQGYKGCAVVLGGVDFKGPQIYKIHPHGSTDCSNFAAMGSGSLNAMAVLEAGYKDGMTLEEGKILVRDAIKAGVLNDLGSGGNIDLCIITREGAQHLRKFETPTQRPFQATHPVFPKGTTPVLLEKIEQLKSRLEFSQEVEMVEA</sequence>
<dbReference type="InterPro" id="IPR016050">
    <property type="entry name" value="Proteasome_bsu_CS"/>
</dbReference>
<dbReference type="GO" id="GO:0004298">
    <property type="term" value="F:threonine-type endopeptidase activity"/>
    <property type="evidence" value="ECO:0007669"/>
    <property type="project" value="UniProtKB-KW"/>
</dbReference>
<dbReference type="Gene3D" id="3.60.20.10">
    <property type="entry name" value="Glutamine Phosphoribosylpyrophosphate, subunit 1, domain 1"/>
    <property type="match status" value="1"/>
</dbReference>
<dbReference type="OrthoDB" id="429533at2759"/>
<dbReference type="PANTHER" id="PTHR32194:SF4">
    <property type="entry name" value="PROTEASOME SUBUNIT BETA TYPE-7"/>
    <property type="match status" value="1"/>
</dbReference>
<accession>A0A086J757</accession>
<evidence type="ECO:0000256" key="3">
    <source>
        <dbReference type="ARBA" id="ARBA00012039"/>
    </source>
</evidence>
<keyword evidence="4" id="KW-0963">Cytoplasm</keyword>
<evidence type="ECO:0000256" key="4">
    <source>
        <dbReference type="ARBA" id="ARBA00022490"/>
    </source>
</evidence>
<feature type="active site" description="Nucleophile" evidence="10">
    <location>
        <position position="135"/>
    </location>
</feature>
<dbReference type="InterPro" id="IPR023333">
    <property type="entry name" value="Proteasome_suB-type"/>
</dbReference>
<dbReference type="InterPro" id="IPR001353">
    <property type="entry name" value="Proteasome_sua/b"/>
</dbReference>
<dbReference type="GO" id="GO:0051603">
    <property type="term" value="P:proteolysis involved in protein catabolic process"/>
    <property type="evidence" value="ECO:0007669"/>
    <property type="project" value="InterPro"/>
</dbReference>
<dbReference type="EMBL" id="AEYI02002515">
    <property type="protein sequence ID" value="KFG27975.1"/>
    <property type="molecule type" value="Genomic_DNA"/>
</dbReference>
<comment type="subcellular location">
    <subcellularLocation>
        <location evidence="2">Nucleus</location>
    </subcellularLocation>
</comment>
<dbReference type="VEuPathDB" id="ToxoDB:TGP89_306930"/>
<keyword evidence="6" id="KW-0888">Threonine protease</keyword>
<dbReference type="GO" id="GO:0005634">
    <property type="term" value="C:nucleus"/>
    <property type="evidence" value="ECO:0007669"/>
    <property type="project" value="UniProtKB-SubCell"/>
</dbReference>
<dbReference type="PROSITE" id="PS51476">
    <property type="entry name" value="PROTEASOME_BETA_2"/>
    <property type="match status" value="1"/>
</dbReference>
<evidence type="ECO:0000256" key="5">
    <source>
        <dbReference type="ARBA" id="ARBA00022670"/>
    </source>
</evidence>
<keyword evidence="7 11" id="KW-0378">Hydrolase</keyword>
<protein>
    <recommendedName>
        <fullName evidence="3">proteasome endopeptidase complex</fullName>
        <ecNumber evidence="3">3.4.25.1</ecNumber>
    </recommendedName>
</protein>
<comment type="catalytic activity">
    <reaction evidence="1">
        <text>Cleavage of peptide bonds with very broad specificity.</text>
        <dbReference type="EC" id="3.4.25.1"/>
    </reaction>
</comment>
<evidence type="ECO:0000256" key="1">
    <source>
        <dbReference type="ARBA" id="ARBA00001198"/>
    </source>
</evidence>
<keyword evidence="5" id="KW-0645">Protease</keyword>
<dbReference type="SUPFAM" id="SSF56235">
    <property type="entry name" value="N-terminal nucleophile aminohydrolases (Ntn hydrolases)"/>
    <property type="match status" value="1"/>
</dbReference>
<keyword evidence="8 11" id="KW-0647">Proteasome</keyword>
<dbReference type="Proteomes" id="UP000028828">
    <property type="component" value="Unassembled WGS sequence"/>
</dbReference>
<dbReference type="InterPro" id="IPR000243">
    <property type="entry name" value="Pept_T1A_subB"/>
</dbReference>
<name>A0A086J757_TOXGO</name>
<evidence type="ECO:0000256" key="9">
    <source>
        <dbReference type="ARBA" id="ARBA00023242"/>
    </source>
</evidence>
<evidence type="ECO:0000256" key="7">
    <source>
        <dbReference type="ARBA" id="ARBA00022801"/>
    </source>
</evidence>
<dbReference type="Pfam" id="PF00227">
    <property type="entry name" value="Proteasome"/>
    <property type="match status" value="1"/>
</dbReference>
<dbReference type="EC" id="3.4.25.1" evidence="3"/>
<evidence type="ECO:0000256" key="6">
    <source>
        <dbReference type="ARBA" id="ARBA00022698"/>
    </source>
</evidence>
<gene>
    <name evidence="11" type="ORF">TGP89_306930</name>
</gene>